<evidence type="ECO:0000259" key="9">
    <source>
        <dbReference type="PROSITE" id="PS51462"/>
    </source>
</evidence>
<dbReference type="Pfam" id="PF05026">
    <property type="entry name" value="DCP2"/>
    <property type="match status" value="1"/>
</dbReference>
<gene>
    <name evidence="10" type="ORF">VNE69_04047</name>
</gene>
<dbReference type="PROSITE" id="PS51462">
    <property type="entry name" value="NUDIX"/>
    <property type="match status" value="1"/>
</dbReference>
<proteinExistence type="inferred from homology"/>
<dbReference type="InterPro" id="IPR036189">
    <property type="entry name" value="DCP2_BoxA_sf"/>
</dbReference>
<dbReference type="GeneID" id="90541037"/>
<feature type="region of interest" description="Disordered" evidence="8">
    <location>
        <begin position="1"/>
        <end position="33"/>
    </location>
</feature>
<dbReference type="InterPro" id="IPR015797">
    <property type="entry name" value="NUDIX_hydrolase-like_dom_sf"/>
</dbReference>
<evidence type="ECO:0000256" key="2">
    <source>
        <dbReference type="ARBA" id="ARBA00004496"/>
    </source>
</evidence>
<evidence type="ECO:0000256" key="1">
    <source>
        <dbReference type="ARBA" id="ARBA00001936"/>
    </source>
</evidence>
<evidence type="ECO:0000256" key="6">
    <source>
        <dbReference type="ARBA" id="ARBA00022801"/>
    </source>
</evidence>
<evidence type="ECO:0000256" key="7">
    <source>
        <dbReference type="ARBA" id="ARBA00022884"/>
    </source>
</evidence>
<dbReference type="GO" id="GO:0016787">
    <property type="term" value="F:hydrolase activity"/>
    <property type="evidence" value="ECO:0007669"/>
    <property type="project" value="UniProtKB-KW"/>
</dbReference>
<comment type="subcellular location">
    <subcellularLocation>
        <location evidence="2">Cytoplasm</location>
    </subcellularLocation>
</comment>
<keyword evidence="7" id="KW-0694">RNA-binding</keyword>
<dbReference type="RefSeq" id="XP_065329363.1">
    <property type="nucleotide sequence ID" value="XM_065473291.1"/>
</dbReference>
<keyword evidence="4" id="KW-0963">Cytoplasm</keyword>
<comment type="cofactor">
    <cofactor evidence="1">
        <name>Mn(2+)</name>
        <dbReference type="ChEBI" id="CHEBI:29035"/>
    </cofactor>
</comment>
<accession>A0AAX4JB96</accession>
<dbReference type="InterPro" id="IPR007722">
    <property type="entry name" value="DCP2_BoxA"/>
</dbReference>
<dbReference type="SUPFAM" id="SSF140586">
    <property type="entry name" value="Dcp2 domain-like"/>
    <property type="match status" value="1"/>
</dbReference>
<feature type="compositionally biased region" description="Basic and acidic residues" evidence="8">
    <location>
        <begin position="1"/>
        <end position="10"/>
    </location>
</feature>
<dbReference type="Proteomes" id="UP001334084">
    <property type="component" value="Chromosome 4"/>
</dbReference>
<keyword evidence="11" id="KW-1185">Reference proteome</keyword>
<feature type="domain" description="Nudix hydrolase" evidence="9">
    <location>
        <begin position="117"/>
        <end position="243"/>
    </location>
</feature>
<dbReference type="Gene3D" id="3.90.79.10">
    <property type="entry name" value="Nucleoside Triphosphate Pyrophosphohydrolase"/>
    <property type="match status" value="1"/>
</dbReference>
<dbReference type="EMBL" id="CP142729">
    <property type="protein sequence ID" value="WUR03218.1"/>
    <property type="molecule type" value="Genomic_DNA"/>
</dbReference>
<dbReference type="PROSITE" id="PS00893">
    <property type="entry name" value="NUDIX_BOX"/>
    <property type="match status" value="1"/>
</dbReference>
<dbReference type="Gene3D" id="1.10.10.1050">
    <property type="entry name" value="Dcp2, box A domain"/>
    <property type="match status" value="1"/>
</dbReference>
<dbReference type="SUPFAM" id="SSF55811">
    <property type="entry name" value="Nudix"/>
    <property type="match status" value="1"/>
</dbReference>
<sequence length="276" mass="32621">MKNKKEETQKKLNKKKGQNTTLKDDNNVNMDSSNSPCKITEHVLDDLSIRFLLLLDPLDVENIERLFFILEEAHWFYIDNYNIKTIPFIDFCRQILAHNKINIDLMEGINIFRTYKQAIKVYGCIIFDSKLESVLIVRENERINSYGFPKGKKSKDESGLECAIREVKEEIGYDVSNKIIKNFSINLFEKMNFYFVFNVKKSTKFVCNMKNEIMDIIWLPISKLEDGSLGKKFSIITKSYLLWRDLYLSIYDHRFKFNKKKFVDLIVDKTKVDIVN</sequence>
<dbReference type="InterPro" id="IPR000086">
    <property type="entry name" value="NUDIX_hydrolase_dom"/>
</dbReference>
<evidence type="ECO:0000256" key="8">
    <source>
        <dbReference type="SAM" id="MobiDB-lite"/>
    </source>
</evidence>
<evidence type="ECO:0000256" key="5">
    <source>
        <dbReference type="ARBA" id="ARBA00022723"/>
    </source>
</evidence>
<name>A0AAX4JB96_9MICR</name>
<dbReference type="GO" id="GO:0003723">
    <property type="term" value="F:RNA binding"/>
    <property type="evidence" value="ECO:0007669"/>
    <property type="project" value="UniProtKB-KW"/>
</dbReference>
<comment type="similarity">
    <text evidence="3">Belongs to the Nudix hydrolase family. DCP2 subfamily.</text>
</comment>
<dbReference type="GO" id="GO:0000290">
    <property type="term" value="P:deadenylation-dependent decapping of nuclear-transcribed mRNA"/>
    <property type="evidence" value="ECO:0007669"/>
    <property type="project" value="TreeGrafter"/>
</dbReference>
<evidence type="ECO:0000256" key="4">
    <source>
        <dbReference type="ARBA" id="ARBA00022490"/>
    </source>
</evidence>
<reference evidence="10" key="1">
    <citation type="journal article" date="2024" name="BMC Genomics">
        <title>Functional annotation of a divergent genome using sequence and structure-based similarity.</title>
        <authorList>
            <person name="Svedberg D."/>
            <person name="Winiger R.R."/>
            <person name="Berg A."/>
            <person name="Sharma H."/>
            <person name="Tellgren-Roth C."/>
            <person name="Debrunner-Vossbrinck B.A."/>
            <person name="Vossbrinck C.R."/>
            <person name="Barandun J."/>
        </authorList>
    </citation>
    <scope>NUCLEOTIDE SEQUENCE</scope>
    <source>
        <strain evidence="10">Illinois isolate</strain>
    </source>
</reference>
<dbReference type="InterPro" id="IPR020084">
    <property type="entry name" value="NUDIX_hydrolase_CS"/>
</dbReference>
<protein>
    <submittedName>
        <fullName evidence="10">mRNA decapping complex subunit 2 (DCP2)</fullName>
    </submittedName>
</protein>
<dbReference type="PANTHER" id="PTHR23114:SF17">
    <property type="entry name" value="M7GPPPN-MRNA HYDROLASE"/>
    <property type="match status" value="1"/>
</dbReference>
<evidence type="ECO:0000313" key="10">
    <source>
        <dbReference type="EMBL" id="WUR03218.1"/>
    </source>
</evidence>
<dbReference type="GO" id="GO:0005737">
    <property type="term" value="C:cytoplasm"/>
    <property type="evidence" value="ECO:0007669"/>
    <property type="project" value="UniProtKB-SubCell"/>
</dbReference>
<dbReference type="AlphaFoldDB" id="A0AAX4JB96"/>
<dbReference type="SMART" id="SM01125">
    <property type="entry name" value="DCP2"/>
    <property type="match status" value="1"/>
</dbReference>
<dbReference type="KEGG" id="vnx:VNE69_04047"/>
<evidence type="ECO:0000256" key="3">
    <source>
        <dbReference type="ARBA" id="ARBA00005279"/>
    </source>
</evidence>
<keyword evidence="5" id="KW-0479">Metal-binding</keyword>
<organism evidence="10 11">
    <name type="scientific">Vairimorpha necatrix</name>
    <dbReference type="NCBI Taxonomy" id="6039"/>
    <lineage>
        <taxon>Eukaryota</taxon>
        <taxon>Fungi</taxon>
        <taxon>Fungi incertae sedis</taxon>
        <taxon>Microsporidia</taxon>
        <taxon>Nosematidae</taxon>
        <taxon>Vairimorpha</taxon>
    </lineage>
</organism>
<dbReference type="PANTHER" id="PTHR23114">
    <property type="entry name" value="M7GPPPN-MRNA HYDROLASE"/>
    <property type="match status" value="1"/>
</dbReference>
<evidence type="ECO:0000313" key="11">
    <source>
        <dbReference type="Proteomes" id="UP001334084"/>
    </source>
</evidence>
<dbReference type="Pfam" id="PF00293">
    <property type="entry name" value="NUDIX"/>
    <property type="match status" value="1"/>
</dbReference>
<keyword evidence="6" id="KW-0378">Hydrolase</keyword>
<dbReference type="GO" id="GO:0030145">
    <property type="term" value="F:manganese ion binding"/>
    <property type="evidence" value="ECO:0007669"/>
    <property type="project" value="InterPro"/>
</dbReference>